<evidence type="ECO:0000313" key="3">
    <source>
        <dbReference type="Proteomes" id="UP001232148"/>
    </source>
</evidence>
<proteinExistence type="predicted"/>
<evidence type="ECO:0000313" key="2">
    <source>
        <dbReference type="EMBL" id="KAK2021299.1"/>
    </source>
</evidence>
<protein>
    <submittedName>
        <fullName evidence="2">Uncharacterized protein</fullName>
    </submittedName>
</protein>
<feature type="region of interest" description="Disordered" evidence="1">
    <location>
        <begin position="26"/>
        <end position="65"/>
    </location>
</feature>
<sequence>MRSSHQAACLALYFSCSVPSAGREAEVGNKSADKGGVVNDNTIIASGQAPDEEKPTPRHEEEQKNLPKCISKSYGKRDKSHPRCRLLEKLCNKIVEIRPEFLIITKMELVDSCKDRDNTGQPADRINASQAVKQVVRDRSIAGIGLTPGSGVGQLSHEGEALGGIKYKVHQFSAHPRPGDQVLHSLVASWSRHGTTGDTVCYMESPSLIINFTTTFKAEKGQYDVLVGRAVMKSVGFEYVDASEQRGDATL</sequence>
<keyword evidence="3" id="KW-1185">Reference proteome</keyword>
<dbReference type="Proteomes" id="UP001232148">
    <property type="component" value="Unassembled WGS sequence"/>
</dbReference>
<comment type="caution">
    <text evidence="2">The sequence shown here is derived from an EMBL/GenBank/DDBJ whole genome shotgun (WGS) entry which is preliminary data.</text>
</comment>
<dbReference type="EMBL" id="MU843117">
    <property type="protein sequence ID" value="KAK2021299.1"/>
    <property type="molecule type" value="Genomic_DNA"/>
</dbReference>
<accession>A0AAD9LU49</accession>
<evidence type="ECO:0000256" key="1">
    <source>
        <dbReference type="SAM" id="MobiDB-lite"/>
    </source>
</evidence>
<name>A0AAD9LU49_9PEZI</name>
<feature type="compositionally biased region" description="Basic and acidic residues" evidence="1">
    <location>
        <begin position="51"/>
        <end position="65"/>
    </location>
</feature>
<dbReference type="AlphaFoldDB" id="A0AAD9LU49"/>
<gene>
    <name evidence="2" type="ORF">LX32DRAFT_668719</name>
</gene>
<organism evidence="2 3">
    <name type="scientific">Colletotrichum zoysiae</name>
    <dbReference type="NCBI Taxonomy" id="1216348"/>
    <lineage>
        <taxon>Eukaryota</taxon>
        <taxon>Fungi</taxon>
        <taxon>Dikarya</taxon>
        <taxon>Ascomycota</taxon>
        <taxon>Pezizomycotina</taxon>
        <taxon>Sordariomycetes</taxon>
        <taxon>Hypocreomycetidae</taxon>
        <taxon>Glomerellales</taxon>
        <taxon>Glomerellaceae</taxon>
        <taxon>Colletotrichum</taxon>
        <taxon>Colletotrichum graminicola species complex</taxon>
    </lineage>
</organism>
<reference evidence="2" key="1">
    <citation type="submission" date="2021-06" db="EMBL/GenBank/DDBJ databases">
        <title>Comparative genomics, transcriptomics and evolutionary studies reveal genomic signatures of adaptation to plant cell wall in hemibiotrophic fungi.</title>
        <authorList>
            <consortium name="DOE Joint Genome Institute"/>
            <person name="Baroncelli R."/>
            <person name="Diaz J.F."/>
            <person name="Benocci T."/>
            <person name="Peng M."/>
            <person name="Battaglia E."/>
            <person name="Haridas S."/>
            <person name="Andreopoulos W."/>
            <person name="Labutti K."/>
            <person name="Pangilinan J."/>
            <person name="Floch G.L."/>
            <person name="Makela M.R."/>
            <person name="Henrissat B."/>
            <person name="Grigoriev I.V."/>
            <person name="Crouch J.A."/>
            <person name="De Vries R.P."/>
            <person name="Sukno S.A."/>
            <person name="Thon M.R."/>
        </authorList>
    </citation>
    <scope>NUCLEOTIDE SEQUENCE</scope>
    <source>
        <strain evidence="2">MAFF235873</strain>
    </source>
</reference>